<dbReference type="OrthoDB" id="3254910at2"/>
<dbReference type="GO" id="GO:0006950">
    <property type="term" value="P:response to stress"/>
    <property type="evidence" value="ECO:0007669"/>
    <property type="project" value="TreeGrafter"/>
</dbReference>
<dbReference type="RefSeq" id="WP_071163551.1">
    <property type="nucleotide sequence ID" value="NZ_CP017812.1"/>
</dbReference>
<dbReference type="SMART" id="SM00347">
    <property type="entry name" value="HTH_MARR"/>
    <property type="match status" value="1"/>
</dbReference>
<keyword evidence="3" id="KW-1185">Reference proteome</keyword>
<dbReference type="InterPro" id="IPR000835">
    <property type="entry name" value="HTH_MarR-typ"/>
</dbReference>
<name>A0A1D9MIF7_9ACTO</name>
<dbReference type="KEGG" id="avu:BK816_01225"/>
<dbReference type="PROSITE" id="PS50995">
    <property type="entry name" value="HTH_MARR_2"/>
    <property type="match status" value="1"/>
</dbReference>
<dbReference type="PRINTS" id="PR00598">
    <property type="entry name" value="HTHMARR"/>
</dbReference>
<protein>
    <recommendedName>
        <fullName evidence="1">HTH marR-type domain-containing protein</fullName>
    </recommendedName>
</protein>
<proteinExistence type="predicted"/>
<sequence length="159" mass="17666">MENKQSSVKRPQGKWGTWQDFIFAASQVLAVAESDLQNPPAGGQAMSLSDFDILASLYQAEEKALALSCLKETVLVTTSGLSRSIGRLVERGWIEKIQSDQDKRRYTLKLTKAGEEALLAAQTHHQEVVSRQFFSAFSVSEMKTLSPLLEKLVAHLKEN</sequence>
<dbReference type="InterPro" id="IPR036390">
    <property type="entry name" value="WH_DNA-bd_sf"/>
</dbReference>
<dbReference type="SUPFAM" id="SSF46785">
    <property type="entry name" value="Winged helix' DNA-binding domain"/>
    <property type="match status" value="1"/>
</dbReference>
<dbReference type="STRING" id="1912795.BK816_01225"/>
<dbReference type="Pfam" id="PF12802">
    <property type="entry name" value="MarR_2"/>
    <property type="match status" value="1"/>
</dbReference>
<dbReference type="EMBL" id="CP017812">
    <property type="protein sequence ID" value="AOZ72085.1"/>
    <property type="molecule type" value="Genomic_DNA"/>
</dbReference>
<dbReference type="Gene3D" id="1.10.10.10">
    <property type="entry name" value="Winged helix-like DNA-binding domain superfamily/Winged helix DNA-binding domain"/>
    <property type="match status" value="1"/>
</dbReference>
<evidence type="ECO:0000313" key="3">
    <source>
        <dbReference type="Proteomes" id="UP000176288"/>
    </source>
</evidence>
<dbReference type="GO" id="GO:0003700">
    <property type="term" value="F:DNA-binding transcription factor activity"/>
    <property type="evidence" value="ECO:0007669"/>
    <property type="project" value="InterPro"/>
</dbReference>
<evidence type="ECO:0000259" key="1">
    <source>
        <dbReference type="PROSITE" id="PS50995"/>
    </source>
</evidence>
<dbReference type="PANTHER" id="PTHR33164">
    <property type="entry name" value="TRANSCRIPTIONAL REGULATOR, MARR FAMILY"/>
    <property type="match status" value="1"/>
</dbReference>
<dbReference type="AlphaFoldDB" id="A0A1D9MIF7"/>
<feature type="domain" description="HTH marR-type" evidence="1">
    <location>
        <begin position="18"/>
        <end position="154"/>
    </location>
</feature>
<reference evidence="2 3" key="1">
    <citation type="submission" date="2016-10" db="EMBL/GenBank/DDBJ databases">
        <title>Actinomyces aegypiusis sp. nov., isolated from the Aegypius monachus in Qinghai Tibet Plateau China.</title>
        <authorList>
            <person name="Wang Y."/>
        </authorList>
    </citation>
    <scope>NUCLEOTIDE SEQUENCE [LARGE SCALE GENOMIC DNA]</scope>
    <source>
        <strain evidence="2 3">VUL4_3</strain>
    </source>
</reference>
<dbReference type="InterPro" id="IPR039422">
    <property type="entry name" value="MarR/SlyA-like"/>
</dbReference>
<dbReference type="InterPro" id="IPR036388">
    <property type="entry name" value="WH-like_DNA-bd_sf"/>
</dbReference>
<dbReference type="PANTHER" id="PTHR33164:SF57">
    <property type="entry name" value="MARR-FAMILY TRANSCRIPTIONAL REGULATOR"/>
    <property type="match status" value="1"/>
</dbReference>
<gene>
    <name evidence="2" type="ORF">BK816_01225</name>
</gene>
<organism evidence="2 3">
    <name type="scientific">Boudabousia tangfeifanii</name>
    <dbReference type="NCBI Taxonomy" id="1912795"/>
    <lineage>
        <taxon>Bacteria</taxon>
        <taxon>Bacillati</taxon>
        <taxon>Actinomycetota</taxon>
        <taxon>Actinomycetes</taxon>
        <taxon>Actinomycetales</taxon>
        <taxon>Actinomycetaceae</taxon>
        <taxon>Boudabousia</taxon>
    </lineage>
</organism>
<evidence type="ECO:0000313" key="2">
    <source>
        <dbReference type="EMBL" id="AOZ72085.1"/>
    </source>
</evidence>
<dbReference type="Proteomes" id="UP000176288">
    <property type="component" value="Chromosome"/>
</dbReference>
<accession>A0A1D9MIF7</accession>